<comment type="caution">
    <text evidence="2">The sequence shown here is derived from an EMBL/GenBank/DDBJ whole genome shotgun (WGS) entry which is preliminary data.</text>
</comment>
<evidence type="ECO:0000313" key="3">
    <source>
        <dbReference type="Proteomes" id="UP000601435"/>
    </source>
</evidence>
<name>A0A813BC16_9DINO</name>
<accession>A0A813BC16</accession>
<dbReference type="AlphaFoldDB" id="A0A813BC16"/>
<organism evidence="2 3">
    <name type="scientific">Symbiodinium necroappetens</name>
    <dbReference type="NCBI Taxonomy" id="1628268"/>
    <lineage>
        <taxon>Eukaryota</taxon>
        <taxon>Sar</taxon>
        <taxon>Alveolata</taxon>
        <taxon>Dinophyceae</taxon>
        <taxon>Suessiales</taxon>
        <taxon>Symbiodiniaceae</taxon>
        <taxon>Symbiodinium</taxon>
    </lineage>
</organism>
<proteinExistence type="predicted"/>
<keyword evidence="3" id="KW-1185">Reference proteome</keyword>
<evidence type="ECO:0000256" key="1">
    <source>
        <dbReference type="SAM" id="MobiDB-lite"/>
    </source>
</evidence>
<gene>
    <name evidence="2" type="ORF">SNEC2469_LOCUS30332</name>
</gene>
<dbReference type="EMBL" id="CAJNJA010070452">
    <property type="protein sequence ID" value="CAE7900915.1"/>
    <property type="molecule type" value="Genomic_DNA"/>
</dbReference>
<dbReference type="Proteomes" id="UP000601435">
    <property type="component" value="Unassembled WGS sequence"/>
</dbReference>
<sequence length="108" mass="10726">MPTTESTCCKGARALTSPAGSSAAEPACTRARGGGGGGQQDPSTELLFPVPGIPSDLASAFMALAPPAAASASAEPARPCLLACAAIALAEFAWPSLKMCALQPEQRP</sequence>
<protein>
    <submittedName>
        <fullName evidence="2">Uncharacterized protein</fullName>
    </submittedName>
</protein>
<evidence type="ECO:0000313" key="2">
    <source>
        <dbReference type="EMBL" id="CAE7900915.1"/>
    </source>
</evidence>
<feature type="region of interest" description="Disordered" evidence="1">
    <location>
        <begin position="15"/>
        <end position="44"/>
    </location>
</feature>
<reference evidence="2" key="1">
    <citation type="submission" date="2021-02" db="EMBL/GenBank/DDBJ databases">
        <authorList>
            <person name="Dougan E. K."/>
            <person name="Rhodes N."/>
            <person name="Thang M."/>
            <person name="Chan C."/>
        </authorList>
    </citation>
    <scope>NUCLEOTIDE SEQUENCE</scope>
</reference>